<evidence type="ECO:0000259" key="2">
    <source>
        <dbReference type="Pfam" id="PF08241"/>
    </source>
</evidence>
<dbReference type="InterPro" id="IPR029063">
    <property type="entry name" value="SAM-dependent_MTases_sf"/>
</dbReference>
<dbReference type="InterPro" id="IPR013216">
    <property type="entry name" value="Methyltransf_11"/>
</dbReference>
<dbReference type="Proteomes" id="UP001408356">
    <property type="component" value="Unassembled WGS sequence"/>
</dbReference>
<gene>
    <name evidence="3" type="ORF">SUNI508_09660</name>
</gene>
<evidence type="ECO:0000313" key="4">
    <source>
        <dbReference type="Proteomes" id="UP001408356"/>
    </source>
</evidence>
<dbReference type="PANTHER" id="PTHR43832">
    <property type="match status" value="1"/>
</dbReference>
<dbReference type="Pfam" id="PF08241">
    <property type="entry name" value="Methyltransf_11"/>
    <property type="match status" value="1"/>
</dbReference>
<comment type="similarity">
    <text evidence="1">Belongs to the CFA/CMAS family.</text>
</comment>
<feature type="domain" description="Methyltransferase type 11" evidence="2">
    <location>
        <begin position="32"/>
        <end position="113"/>
    </location>
</feature>
<protein>
    <recommendedName>
        <fullName evidence="2">Methyltransferase type 11 domain-containing protein</fullName>
    </recommendedName>
</protein>
<evidence type="ECO:0000313" key="3">
    <source>
        <dbReference type="EMBL" id="KAK9416554.1"/>
    </source>
</evidence>
<reference evidence="3 4" key="1">
    <citation type="journal article" date="2024" name="J. Plant Pathol.">
        <title>Sequence and assembly of the genome of Seiridium unicorne, isolate CBS 538.82, causal agent of cypress canker disease.</title>
        <authorList>
            <person name="Scali E."/>
            <person name="Rocca G.D."/>
            <person name="Danti R."/>
            <person name="Garbelotto M."/>
            <person name="Barberini S."/>
            <person name="Baroncelli R."/>
            <person name="Emiliani G."/>
        </authorList>
    </citation>
    <scope>NUCLEOTIDE SEQUENCE [LARGE SCALE GENOMIC DNA]</scope>
    <source>
        <strain evidence="3 4">BM-138-508</strain>
    </source>
</reference>
<dbReference type="EMBL" id="JARVKF010000406">
    <property type="protein sequence ID" value="KAK9416554.1"/>
    <property type="molecule type" value="Genomic_DNA"/>
</dbReference>
<accession>A0ABR2UPI5</accession>
<evidence type="ECO:0000256" key="1">
    <source>
        <dbReference type="ARBA" id="ARBA00010815"/>
    </source>
</evidence>
<keyword evidence="4" id="KW-1185">Reference proteome</keyword>
<proteinExistence type="inferred from homology"/>
<organism evidence="3 4">
    <name type="scientific">Seiridium unicorne</name>
    <dbReference type="NCBI Taxonomy" id="138068"/>
    <lineage>
        <taxon>Eukaryota</taxon>
        <taxon>Fungi</taxon>
        <taxon>Dikarya</taxon>
        <taxon>Ascomycota</taxon>
        <taxon>Pezizomycotina</taxon>
        <taxon>Sordariomycetes</taxon>
        <taxon>Xylariomycetidae</taxon>
        <taxon>Amphisphaeriales</taxon>
        <taxon>Sporocadaceae</taxon>
        <taxon>Seiridium</taxon>
    </lineage>
</organism>
<name>A0ABR2UPI5_9PEZI</name>
<sequence length="305" mass="35377">MSMGMIPLNPRPHLHTRTPAQANLSCLIMSHTAFSNSRTRKEYIDAKAKEKGLTNLNVVTGDVSLYDFEKEKASFESCVVYRNFPQMFDHMKNYELLMARVAKVLKPGGKLFVYIFARKDSPYDYEEGWMTTHFFTGGTIPSADLLPHFPKHLKIEKQWWVNGNNYSKIREDWLSLMIANKKQIWPHLVETYGEQNASTWYNRWQILYMACSELFAYDGGYTWESRIICSRSRSRRHNVDVVPLRCFMYIDNETGGDIPNPITSRISRACARDCGPVPRDDHWPRTSITIASNTSSVPPCFFRFD</sequence>
<comment type="caution">
    <text evidence="3">The sequence shown here is derived from an EMBL/GenBank/DDBJ whole genome shotgun (WGS) entry which is preliminary data.</text>
</comment>
<dbReference type="SUPFAM" id="SSF53335">
    <property type="entry name" value="S-adenosyl-L-methionine-dependent methyltransferases"/>
    <property type="match status" value="1"/>
</dbReference>
<dbReference type="Gene3D" id="3.40.50.150">
    <property type="entry name" value="Vaccinia Virus protein VP39"/>
    <property type="match status" value="1"/>
</dbReference>
<dbReference type="PANTHER" id="PTHR43832:SF1">
    <property type="entry name" value="S-ADENOSYL-L-METHIONINE-DEPENDENT METHYLTRANSFERASES SUPERFAMILY PROTEIN"/>
    <property type="match status" value="1"/>
</dbReference>